<proteinExistence type="predicted"/>
<evidence type="ECO:0000313" key="1">
    <source>
        <dbReference type="EMBL" id="RZT42041.1"/>
    </source>
</evidence>
<dbReference type="AlphaFoldDB" id="A0A4Q7S6N3"/>
<reference evidence="1 2" key="1">
    <citation type="journal article" date="2015" name="Stand. Genomic Sci.">
        <title>Genomic Encyclopedia of Bacterial and Archaeal Type Strains, Phase III: the genomes of soil and plant-associated and newly described type strains.</title>
        <authorList>
            <person name="Whitman W.B."/>
            <person name="Woyke T."/>
            <person name="Klenk H.P."/>
            <person name="Zhou Y."/>
            <person name="Lilburn T.G."/>
            <person name="Beck B.J."/>
            <person name="De Vos P."/>
            <person name="Vandamme P."/>
            <person name="Eisen J.A."/>
            <person name="Garrity G."/>
            <person name="Hugenholtz P."/>
            <person name="Kyrpides N.C."/>
        </authorList>
    </citation>
    <scope>NUCLEOTIDE SEQUENCE [LARGE SCALE GENOMIC DNA]</scope>
    <source>
        <strain evidence="1 2">ASC-9842</strain>
    </source>
</reference>
<organism evidence="1 2">
    <name type="scientific">Cupriavidus agavae</name>
    <dbReference type="NCBI Taxonomy" id="1001822"/>
    <lineage>
        <taxon>Bacteria</taxon>
        <taxon>Pseudomonadati</taxon>
        <taxon>Pseudomonadota</taxon>
        <taxon>Betaproteobacteria</taxon>
        <taxon>Burkholderiales</taxon>
        <taxon>Burkholderiaceae</taxon>
        <taxon>Cupriavidus</taxon>
    </lineage>
</organism>
<gene>
    <name evidence="1" type="ORF">EV147_1057</name>
</gene>
<dbReference type="Proteomes" id="UP000291078">
    <property type="component" value="Unassembled WGS sequence"/>
</dbReference>
<protein>
    <submittedName>
        <fullName evidence="1">Uncharacterized protein</fullName>
    </submittedName>
</protein>
<name>A0A4Q7S6N3_9BURK</name>
<comment type="caution">
    <text evidence="1">The sequence shown here is derived from an EMBL/GenBank/DDBJ whole genome shotgun (WGS) entry which is preliminary data.</text>
</comment>
<accession>A0A4Q7S6N3</accession>
<keyword evidence="2" id="KW-1185">Reference proteome</keyword>
<evidence type="ECO:0000313" key="2">
    <source>
        <dbReference type="Proteomes" id="UP000291078"/>
    </source>
</evidence>
<dbReference type="EMBL" id="SGXM01000001">
    <property type="protein sequence ID" value="RZT42041.1"/>
    <property type="molecule type" value="Genomic_DNA"/>
</dbReference>
<sequence length="77" mass="8317">MLLAACSGYPSTKRWVATTTVQAFDAVEGAPSFKIPLGEECQPIRDMAGKVDMYTLVKCRSGSGWVRSDSPFDKAGK</sequence>